<gene>
    <name evidence="2" type="ORF">DPV95_01240</name>
</gene>
<dbReference type="Pfam" id="PF14213">
    <property type="entry name" value="DUF4325"/>
    <property type="match status" value="1"/>
</dbReference>
<name>A0AAQ0H0U3_HAEPA</name>
<dbReference type="Proteomes" id="UP000253823">
    <property type="component" value="Unassembled WGS sequence"/>
</dbReference>
<evidence type="ECO:0000313" key="3">
    <source>
        <dbReference type="Proteomes" id="UP000253823"/>
    </source>
</evidence>
<comment type="caution">
    <text evidence="2">The sequence shown here is derived from an EMBL/GenBank/DDBJ whole genome shotgun (WGS) entry which is preliminary data.</text>
</comment>
<dbReference type="RefSeq" id="WP_111406506.1">
    <property type="nucleotide sequence ID" value="NZ_QEPT01000001.1"/>
</dbReference>
<dbReference type="InterPro" id="IPR025474">
    <property type="entry name" value="DUF4325"/>
</dbReference>
<reference evidence="2 3" key="1">
    <citation type="submission" date="2018-05" db="EMBL/GenBank/DDBJ databases">
        <title>Draft Genome Sequences for a Diverse set of 7 Haemophilus Species.</title>
        <authorList>
            <person name="Nichols M."/>
            <person name="Topaz N."/>
            <person name="Wang X."/>
            <person name="Wang X."/>
            <person name="Boxrud D."/>
        </authorList>
    </citation>
    <scope>NUCLEOTIDE SEQUENCE [LARGE SCALE GENOMIC DNA]</scope>
    <source>
        <strain evidence="2 3">C2006002596</strain>
    </source>
</reference>
<protein>
    <submittedName>
        <fullName evidence="2">DUF4325 domain-containing protein</fullName>
    </submittedName>
</protein>
<accession>A0AAQ0H0U3</accession>
<dbReference type="AlphaFoldDB" id="A0AAQ0H0U3"/>
<feature type="domain" description="DUF4325" evidence="1">
    <location>
        <begin position="24"/>
        <end position="80"/>
    </location>
</feature>
<evidence type="ECO:0000313" key="2">
    <source>
        <dbReference type="EMBL" id="RDE85444.1"/>
    </source>
</evidence>
<proteinExistence type="predicted"/>
<evidence type="ECO:0000259" key="1">
    <source>
        <dbReference type="Pfam" id="PF14213"/>
    </source>
</evidence>
<organism evidence="2 3">
    <name type="scientific">Haemophilus parainfluenzae</name>
    <dbReference type="NCBI Taxonomy" id="729"/>
    <lineage>
        <taxon>Bacteria</taxon>
        <taxon>Pseudomonadati</taxon>
        <taxon>Pseudomonadota</taxon>
        <taxon>Gammaproteobacteria</taxon>
        <taxon>Pasteurellales</taxon>
        <taxon>Pasteurellaceae</taxon>
        <taxon>Haemophilus</taxon>
    </lineage>
</organism>
<dbReference type="EMBL" id="QEPT01000001">
    <property type="protein sequence ID" value="RDE85444.1"/>
    <property type="molecule type" value="Genomic_DNA"/>
</dbReference>
<sequence>MTILYVKDFSTTPGARYRHLGKASGEEFRDDVLVPEFEKNKNLIVNLDGVRGYGSSFLDEAFAGLVRLNKFSEDEIKTLVSNIQSTNQSWITELTGYVNDALSAEGSEGK</sequence>